<evidence type="ECO:0000313" key="3">
    <source>
        <dbReference type="WormBase" id="T10C6.16"/>
    </source>
</evidence>
<keyword evidence="2" id="KW-1185">Reference proteome</keyword>
<proteinExistence type="predicted"/>
<organism evidence="1 2">
    <name type="scientific">Caenorhabditis elegans</name>
    <dbReference type="NCBI Taxonomy" id="6239"/>
    <lineage>
        <taxon>Eukaryota</taxon>
        <taxon>Metazoa</taxon>
        <taxon>Ecdysozoa</taxon>
        <taxon>Nematoda</taxon>
        <taxon>Chromadorea</taxon>
        <taxon>Rhabditida</taxon>
        <taxon>Rhabditina</taxon>
        <taxon>Rhabditomorpha</taxon>
        <taxon>Rhabditoidea</taxon>
        <taxon>Rhabditidae</taxon>
        <taxon>Peloderinae</taxon>
        <taxon>Caenorhabditis</taxon>
    </lineage>
</organism>
<dbReference type="WormBase" id="T10C6.16">
    <property type="protein sequence ID" value="CE46093"/>
    <property type="gene ID" value="WBGene00077607"/>
</dbReference>
<dbReference type="HOGENOM" id="CLU_1866949_0_0_1"/>
<dbReference type="Proteomes" id="UP000001940">
    <property type="component" value="Chromosome V"/>
</dbReference>
<sequence>MDVSLTERLTRLTLMYTKLTALDVNMLIKHWQNENCHYLQTIEICANQNLDSNHLKMGLHVLPRDPTRGDRCYIMDHYKNPYLLKLEKGYDVERIGRRATILHSDHKFLFAVWTFHQNGDIPDYPRQSEHTFDEHLF</sequence>
<reference evidence="1 2" key="1">
    <citation type="journal article" date="1998" name="Science">
        <title>Genome sequence of the nematode C. elegans: a platform for investigating biology.</title>
        <authorList>
            <consortium name="The C. elegans sequencing consortium"/>
            <person name="Sulson J.E."/>
            <person name="Waterston R."/>
        </authorList>
    </citation>
    <scope>NUCLEOTIDE SEQUENCE [LARGE SCALE GENOMIC DNA]</scope>
    <source>
        <strain evidence="1 2">Bristol N2</strain>
    </source>
</reference>
<dbReference type="AGR" id="WB:WBGene00077607"/>
<dbReference type="PhylomeDB" id="B1Q283"/>
<dbReference type="PANTHER" id="PTHR21503:SF55">
    <property type="entry name" value="F-BOX DOMAIN-CONTAINING PROTEIN"/>
    <property type="match status" value="1"/>
</dbReference>
<dbReference type="PANTHER" id="PTHR21503">
    <property type="entry name" value="F-BOX-CONTAINING HYPOTHETICAL PROTEIN C.ELEGANS"/>
    <property type="match status" value="1"/>
</dbReference>
<gene>
    <name evidence="1" type="ORF">CELE_T10C6.16</name>
    <name evidence="1 3" type="ORF">T10C6.16</name>
</gene>
<name>B1Q283_CAEEL</name>
<dbReference type="InParanoid" id="B1Q283"/>
<dbReference type="Bgee" id="WBGene00077607">
    <property type="expression patterns" value="Expressed in adult organism and 2 other cell types or tissues"/>
</dbReference>
<accession>B1Q283</accession>
<dbReference type="PaxDb" id="6239-T10C6.16.1"/>
<protein>
    <submittedName>
        <fullName evidence="1">FBA_2 domain-containing protein</fullName>
    </submittedName>
</protein>
<evidence type="ECO:0000313" key="2">
    <source>
        <dbReference type="Proteomes" id="UP000001940"/>
    </source>
</evidence>
<dbReference type="UCSC" id="T10C6.16">
    <property type="organism name" value="c. elegans"/>
</dbReference>
<dbReference type="EMBL" id="BX284605">
    <property type="protein sequence ID" value="CAQ16155.2"/>
    <property type="molecule type" value="Genomic_DNA"/>
</dbReference>
<evidence type="ECO:0000313" key="1">
    <source>
        <dbReference type="EMBL" id="CAQ16155.2"/>
    </source>
</evidence>
<dbReference type="AlphaFoldDB" id="B1Q283"/>